<evidence type="ECO:0000313" key="1">
    <source>
        <dbReference type="EMBL" id="KOO25419.1"/>
    </source>
</evidence>
<dbReference type="Proteomes" id="UP000037460">
    <property type="component" value="Unassembled WGS sequence"/>
</dbReference>
<evidence type="ECO:0008006" key="3">
    <source>
        <dbReference type="Google" id="ProtNLM"/>
    </source>
</evidence>
<organism evidence="1 2">
    <name type="scientific">Chrysochromulina tobinii</name>
    <dbReference type="NCBI Taxonomy" id="1460289"/>
    <lineage>
        <taxon>Eukaryota</taxon>
        <taxon>Haptista</taxon>
        <taxon>Haptophyta</taxon>
        <taxon>Prymnesiophyceae</taxon>
        <taxon>Prymnesiales</taxon>
        <taxon>Chrysochromulinaceae</taxon>
        <taxon>Chrysochromulina</taxon>
    </lineage>
</organism>
<reference evidence="2" key="1">
    <citation type="journal article" date="2015" name="PLoS Genet.">
        <title>Genome Sequence and Transcriptome Analyses of Chrysochromulina tobin: Metabolic Tools for Enhanced Algal Fitness in the Prominent Order Prymnesiales (Haptophyceae).</title>
        <authorList>
            <person name="Hovde B.T."/>
            <person name="Deodato C.R."/>
            <person name="Hunsperger H.M."/>
            <person name="Ryken S.A."/>
            <person name="Yost W."/>
            <person name="Jha R.K."/>
            <person name="Patterson J."/>
            <person name="Monnat R.J. Jr."/>
            <person name="Barlow S.B."/>
            <person name="Starkenburg S.R."/>
            <person name="Cattolico R.A."/>
        </authorList>
    </citation>
    <scope>NUCLEOTIDE SEQUENCE</scope>
    <source>
        <strain evidence="2">CCMP291</strain>
    </source>
</reference>
<evidence type="ECO:0000313" key="2">
    <source>
        <dbReference type="Proteomes" id="UP000037460"/>
    </source>
</evidence>
<sequence>MMVKLAFRRQQTDELKKEMFAAAAVGDYEAAAQLKKVITATESAMEEILSVAEVAATEELKKELVAAVAVGDYEWLAELKKAITAIEDKAAEVAASEELKKELAAAVAVGDYERAAQLKKAITAAESTAKPASEPRMALFGVARPAPMGATVVLNSGIVYYVHGMERWVLRLELLQLSSKAVFVDAAKEALQ</sequence>
<gene>
    <name evidence="1" type="ORF">Ctob_004028</name>
</gene>
<proteinExistence type="predicted"/>
<dbReference type="EMBL" id="JWZX01002977">
    <property type="protein sequence ID" value="KOO25419.1"/>
    <property type="molecule type" value="Genomic_DNA"/>
</dbReference>
<dbReference type="AlphaFoldDB" id="A0A0M0JFQ8"/>
<protein>
    <recommendedName>
        <fullName evidence="3">UVR domain-containing protein</fullName>
    </recommendedName>
</protein>
<keyword evidence="2" id="KW-1185">Reference proteome</keyword>
<comment type="caution">
    <text evidence="1">The sequence shown here is derived from an EMBL/GenBank/DDBJ whole genome shotgun (WGS) entry which is preliminary data.</text>
</comment>
<accession>A0A0M0JFQ8</accession>
<name>A0A0M0JFQ8_9EUKA</name>